<dbReference type="PATRIC" id="fig|1391653.3.peg.3168"/>
<evidence type="ECO:0000256" key="6">
    <source>
        <dbReference type="ARBA" id="ARBA00023012"/>
    </source>
</evidence>
<keyword evidence="7" id="KW-0175">Coiled coil</keyword>
<keyword evidence="11" id="KW-1185">Reference proteome</keyword>
<evidence type="ECO:0000256" key="7">
    <source>
        <dbReference type="SAM" id="Coils"/>
    </source>
</evidence>
<keyword evidence="10" id="KW-0346">Stress response</keyword>
<feature type="compositionally biased region" description="Basic and acidic residues" evidence="8">
    <location>
        <begin position="443"/>
        <end position="452"/>
    </location>
</feature>
<dbReference type="SMART" id="SM00387">
    <property type="entry name" value="HATPase_c"/>
    <property type="match status" value="1"/>
</dbReference>
<dbReference type="Pfam" id="PF13589">
    <property type="entry name" value="HATPase_c_3"/>
    <property type="match status" value="1"/>
</dbReference>
<reference evidence="10 11" key="1">
    <citation type="submission" date="2015-08" db="EMBL/GenBank/DDBJ databases">
        <authorList>
            <person name="Babu N.S."/>
            <person name="Beckwith C.J."/>
            <person name="Beseler K.G."/>
            <person name="Brison A."/>
            <person name="Carone J.V."/>
            <person name="Caskin T.P."/>
            <person name="Diamond M."/>
            <person name="Durham M.E."/>
            <person name="Foxe J.M."/>
            <person name="Go M."/>
            <person name="Henderson B.A."/>
            <person name="Jones I.B."/>
            <person name="McGettigan J.A."/>
            <person name="Micheletti S.J."/>
            <person name="Nasrallah M.E."/>
            <person name="Ortiz D."/>
            <person name="Piller C.R."/>
            <person name="Privatt S.R."/>
            <person name="Schneider S.L."/>
            <person name="Sharp S."/>
            <person name="Smith T.C."/>
            <person name="Stanton J.D."/>
            <person name="Ullery H.E."/>
            <person name="Wilson R.J."/>
            <person name="Serrano M.G."/>
            <person name="Buck G."/>
            <person name="Lee V."/>
            <person name="Wang Y."/>
            <person name="Carvalho R."/>
            <person name="Voegtly L."/>
            <person name="Shi R."/>
            <person name="Duckworth R."/>
            <person name="Johnson A."/>
            <person name="Loviza R."/>
            <person name="Walstead R."/>
            <person name="Shah Z."/>
            <person name="Kiflezghi M."/>
            <person name="Wade K."/>
            <person name="Ball S.L."/>
            <person name="Bradley K.W."/>
            <person name="Asai D.J."/>
            <person name="Bowman C.A."/>
            <person name="Russell D.A."/>
            <person name="Pope W.H."/>
            <person name="Jacobs-Sera D."/>
            <person name="Hendrix R.W."/>
            <person name="Hatfull G.F."/>
        </authorList>
    </citation>
    <scope>NUCLEOTIDE SEQUENCE [LARGE SCALE GENOMIC DNA]</scope>
    <source>
        <strain evidence="10 11">DSM 27710</strain>
    </source>
</reference>
<dbReference type="RefSeq" id="WP_082343219.1">
    <property type="nucleotide sequence ID" value="NZ_CP012332.1"/>
</dbReference>
<dbReference type="InterPro" id="IPR036890">
    <property type="entry name" value="HATPase_C_sf"/>
</dbReference>
<sequence>MASFTIDTHLFRELGELLVGRDSTALIELIKNSYDADATEVIVVGQRLNDPDRGVILITDNGSGMTPDQFEQGFLRVASRMKDDGLRLSGRLKRRYTGAKGIGRLAAHKLARLLEVQSISVANGGTVSDVQARIDWDKIELFETLDQIEGSDAVVVMQNGASPKAKTGTALRLSRLRRKWTPAERARFFAEVESFAPPPFLTKQLRKSIVAEPLVFNEPLVRGAEASGQEFSVKLEGEFAAGEEYWQLMEEHAAWVIEIRSRVGEPVQYAVAPTKRTLRERPGTISYRTSVVHPAPDVGPFFDARIFLRVGPLAAKGDKRTWATRTSGIRVFMEGFRVLPYGEPHNDWLRLDSDYTRRSRTLDTLKDWDLDDLDPIDGDAPVMGFPNNNYFGGVFLTHDNAPSLRMLVNREGFIPEGGYDDLVVLVRTGLDLCTRVQAAASYPDRKARSETRKRGHGNAGGAPASPAMQDPTAAPGRIPTGPITLKASLDSATEALSAARAHWVAAATASRSDEAAELAKKLSQALEEIRAQADSAEEMISEQSLLRVLASVGTQMSAFVHEIRALLGASQAVEHALDELASDPQLMRDQRQKLKKILQAIGDLRRGLEREASYLTDIVTPDARRRRSRQRLAERFDVASRLLAHTAERRGIRIESQIGADLKSPPMFPAELTAVFTNLLSNAVKAAGLKGRIVASAGSDPDGTVHVLIQNSGVRVDLARAEAWFRPFESTTSEVDPVLGQGMGLGLPITRRMLDDYGAEIAFVAPENGFATAIKFMFPGDK</sequence>
<keyword evidence="3" id="KW-0597">Phosphoprotein</keyword>
<dbReference type="InterPro" id="IPR005467">
    <property type="entry name" value="His_kinase_dom"/>
</dbReference>
<dbReference type="STRING" id="1391653.AKJ08_3037"/>
<evidence type="ECO:0000313" key="11">
    <source>
        <dbReference type="Proteomes" id="UP000055590"/>
    </source>
</evidence>
<dbReference type="Proteomes" id="UP000055590">
    <property type="component" value="Chromosome"/>
</dbReference>
<organism evidence="10 11">
    <name type="scientific">Vulgatibacter incomptus</name>
    <dbReference type="NCBI Taxonomy" id="1391653"/>
    <lineage>
        <taxon>Bacteria</taxon>
        <taxon>Pseudomonadati</taxon>
        <taxon>Myxococcota</taxon>
        <taxon>Myxococcia</taxon>
        <taxon>Myxococcales</taxon>
        <taxon>Cystobacterineae</taxon>
        <taxon>Vulgatibacteraceae</taxon>
        <taxon>Vulgatibacter</taxon>
    </lineage>
</organism>
<feature type="domain" description="Histidine kinase" evidence="9">
    <location>
        <begin position="558"/>
        <end position="782"/>
    </location>
</feature>
<comment type="catalytic activity">
    <reaction evidence="1">
        <text>ATP + protein L-histidine = ADP + protein N-phospho-L-histidine.</text>
        <dbReference type="EC" id="2.7.13.3"/>
    </reaction>
</comment>
<dbReference type="SUPFAM" id="SSF55874">
    <property type="entry name" value="ATPase domain of HSP90 chaperone/DNA topoisomerase II/histidine kinase"/>
    <property type="match status" value="2"/>
</dbReference>
<keyword evidence="5 10" id="KW-0418">Kinase</keyword>
<accession>A0A0K1PGK2</accession>
<dbReference type="PANTHER" id="PTHR44936:SF9">
    <property type="entry name" value="SENSOR PROTEIN CREC"/>
    <property type="match status" value="1"/>
</dbReference>
<evidence type="ECO:0000313" key="10">
    <source>
        <dbReference type="EMBL" id="AKU92650.1"/>
    </source>
</evidence>
<dbReference type="InterPro" id="IPR003594">
    <property type="entry name" value="HATPase_dom"/>
</dbReference>
<name>A0A0K1PGK2_9BACT</name>
<evidence type="ECO:0000259" key="9">
    <source>
        <dbReference type="PROSITE" id="PS50109"/>
    </source>
</evidence>
<dbReference type="GO" id="GO:0000160">
    <property type="term" value="P:phosphorelay signal transduction system"/>
    <property type="evidence" value="ECO:0007669"/>
    <property type="project" value="UniProtKB-KW"/>
</dbReference>
<proteinExistence type="predicted"/>
<evidence type="ECO:0000256" key="8">
    <source>
        <dbReference type="SAM" id="MobiDB-lite"/>
    </source>
</evidence>
<evidence type="ECO:0000256" key="3">
    <source>
        <dbReference type="ARBA" id="ARBA00022553"/>
    </source>
</evidence>
<evidence type="ECO:0000256" key="1">
    <source>
        <dbReference type="ARBA" id="ARBA00000085"/>
    </source>
</evidence>
<evidence type="ECO:0000256" key="5">
    <source>
        <dbReference type="ARBA" id="ARBA00022777"/>
    </source>
</evidence>
<dbReference type="GO" id="GO:0004673">
    <property type="term" value="F:protein histidine kinase activity"/>
    <property type="evidence" value="ECO:0007669"/>
    <property type="project" value="UniProtKB-EC"/>
</dbReference>
<protein>
    <recommendedName>
        <fullName evidence="2">histidine kinase</fullName>
        <ecNumber evidence="2">2.7.13.3</ecNumber>
    </recommendedName>
</protein>
<dbReference type="EMBL" id="CP012332">
    <property type="protein sequence ID" value="AKU92650.1"/>
    <property type="molecule type" value="Genomic_DNA"/>
</dbReference>
<keyword evidence="4" id="KW-0808">Transferase</keyword>
<dbReference type="Gene3D" id="3.30.565.10">
    <property type="entry name" value="Histidine kinase-like ATPase, C-terminal domain"/>
    <property type="match status" value="2"/>
</dbReference>
<dbReference type="KEGG" id="vin:AKJ08_3037"/>
<keyword evidence="6" id="KW-0902">Two-component regulatory system</keyword>
<dbReference type="InterPro" id="IPR050980">
    <property type="entry name" value="2C_sensor_his_kinase"/>
</dbReference>
<dbReference type="EC" id="2.7.13.3" evidence="2"/>
<feature type="coiled-coil region" evidence="7">
    <location>
        <begin position="512"/>
        <end position="546"/>
    </location>
</feature>
<evidence type="ECO:0000256" key="2">
    <source>
        <dbReference type="ARBA" id="ARBA00012438"/>
    </source>
</evidence>
<dbReference type="Pfam" id="PF02518">
    <property type="entry name" value="HATPase_c"/>
    <property type="match status" value="1"/>
</dbReference>
<evidence type="ECO:0000256" key="4">
    <source>
        <dbReference type="ARBA" id="ARBA00022679"/>
    </source>
</evidence>
<dbReference type="PANTHER" id="PTHR44936">
    <property type="entry name" value="SENSOR PROTEIN CREC"/>
    <property type="match status" value="1"/>
</dbReference>
<dbReference type="PROSITE" id="PS50109">
    <property type="entry name" value="HIS_KIN"/>
    <property type="match status" value="1"/>
</dbReference>
<dbReference type="OrthoDB" id="9816482at2"/>
<dbReference type="AlphaFoldDB" id="A0A0K1PGK2"/>
<gene>
    <name evidence="10" type="ORF">AKJ08_3037</name>
</gene>
<feature type="region of interest" description="Disordered" evidence="8">
    <location>
        <begin position="441"/>
        <end position="482"/>
    </location>
</feature>